<name>A0A383DR32_9ZZZZ</name>
<sequence>MFGKFYSGKTALITGHTGFKGAWLSLWLRDLGAQVHGLALAPHAPPNLHEALTPGTFANETIGDIGELELVKQTIGDTKPDIVFHLAAQPLVRRSYDAPLETTTTNILGTAHVLEGLRRNEINCPVVVVTSDKCYENDGTSRAFTETDALGGHDIYSASKAA</sequence>
<accession>A0A383DR32</accession>
<evidence type="ECO:0000259" key="1">
    <source>
        <dbReference type="Pfam" id="PF16363"/>
    </source>
</evidence>
<dbReference type="EMBL" id="UINC01219346">
    <property type="protein sequence ID" value="SVE46779.1"/>
    <property type="molecule type" value="Genomic_DNA"/>
</dbReference>
<dbReference type="Gene3D" id="3.40.50.720">
    <property type="entry name" value="NAD(P)-binding Rossmann-like Domain"/>
    <property type="match status" value="1"/>
</dbReference>
<feature type="domain" description="NAD(P)-binding" evidence="1">
    <location>
        <begin position="12"/>
        <end position="162"/>
    </location>
</feature>
<gene>
    <name evidence="2" type="ORF">METZ01_LOCUS499633</name>
</gene>
<dbReference type="PANTHER" id="PTHR43000">
    <property type="entry name" value="DTDP-D-GLUCOSE 4,6-DEHYDRATASE-RELATED"/>
    <property type="match status" value="1"/>
</dbReference>
<proteinExistence type="predicted"/>
<dbReference type="AlphaFoldDB" id="A0A383DR32"/>
<protein>
    <recommendedName>
        <fullName evidence="1">NAD(P)-binding domain-containing protein</fullName>
    </recommendedName>
</protein>
<feature type="non-terminal residue" evidence="2">
    <location>
        <position position="162"/>
    </location>
</feature>
<dbReference type="Pfam" id="PF16363">
    <property type="entry name" value="GDP_Man_Dehyd"/>
    <property type="match status" value="1"/>
</dbReference>
<dbReference type="SUPFAM" id="SSF51735">
    <property type="entry name" value="NAD(P)-binding Rossmann-fold domains"/>
    <property type="match status" value="1"/>
</dbReference>
<organism evidence="2">
    <name type="scientific">marine metagenome</name>
    <dbReference type="NCBI Taxonomy" id="408172"/>
    <lineage>
        <taxon>unclassified sequences</taxon>
        <taxon>metagenomes</taxon>
        <taxon>ecological metagenomes</taxon>
    </lineage>
</organism>
<dbReference type="InterPro" id="IPR036291">
    <property type="entry name" value="NAD(P)-bd_dom_sf"/>
</dbReference>
<dbReference type="InterPro" id="IPR016040">
    <property type="entry name" value="NAD(P)-bd_dom"/>
</dbReference>
<evidence type="ECO:0000313" key="2">
    <source>
        <dbReference type="EMBL" id="SVE46779.1"/>
    </source>
</evidence>
<reference evidence="2" key="1">
    <citation type="submission" date="2018-05" db="EMBL/GenBank/DDBJ databases">
        <authorList>
            <person name="Lanie J.A."/>
            <person name="Ng W.-L."/>
            <person name="Kazmierczak K.M."/>
            <person name="Andrzejewski T.M."/>
            <person name="Davidsen T.M."/>
            <person name="Wayne K.J."/>
            <person name="Tettelin H."/>
            <person name="Glass J.I."/>
            <person name="Rusch D."/>
            <person name="Podicherti R."/>
            <person name="Tsui H.-C.T."/>
            <person name="Winkler M.E."/>
        </authorList>
    </citation>
    <scope>NUCLEOTIDE SEQUENCE</scope>
</reference>